<organism evidence="2 3">
    <name type="scientific">Paenibacillus prosopidis</name>
    <dbReference type="NCBI Taxonomy" id="630520"/>
    <lineage>
        <taxon>Bacteria</taxon>
        <taxon>Bacillati</taxon>
        <taxon>Bacillota</taxon>
        <taxon>Bacilli</taxon>
        <taxon>Bacillales</taxon>
        <taxon>Paenibacillaceae</taxon>
        <taxon>Paenibacillus</taxon>
    </lineage>
</organism>
<proteinExistence type="predicted"/>
<sequence>MFWTFIWFLINILFVVSMIAYLFMQRSYTETKRQSNDPELIARLDRRRKLVGGLSILFFLAMAASLMINMRLNG</sequence>
<evidence type="ECO:0000313" key="2">
    <source>
        <dbReference type="EMBL" id="RCW51240.1"/>
    </source>
</evidence>
<dbReference type="OrthoDB" id="2624954at2"/>
<dbReference type="RefSeq" id="WP_114378728.1">
    <property type="nucleotide sequence ID" value="NZ_QPJD01000002.1"/>
</dbReference>
<name>A0A368WBI3_9BACL</name>
<keyword evidence="1" id="KW-0472">Membrane</keyword>
<accession>A0A368WBI3</accession>
<reference evidence="2 3" key="1">
    <citation type="submission" date="2018-07" db="EMBL/GenBank/DDBJ databases">
        <title>Genomic Encyclopedia of Type Strains, Phase III (KMG-III): the genomes of soil and plant-associated and newly described type strains.</title>
        <authorList>
            <person name="Whitman W."/>
        </authorList>
    </citation>
    <scope>NUCLEOTIDE SEQUENCE [LARGE SCALE GENOMIC DNA]</scope>
    <source>
        <strain evidence="2 3">CECT 7506</strain>
    </source>
</reference>
<protein>
    <submittedName>
        <fullName evidence="2">Uncharacterized protein</fullName>
    </submittedName>
</protein>
<evidence type="ECO:0000313" key="3">
    <source>
        <dbReference type="Proteomes" id="UP000252415"/>
    </source>
</evidence>
<keyword evidence="1" id="KW-1133">Transmembrane helix</keyword>
<dbReference type="AlphaFoldDB" id="A0A368WBI3"/>
<comment type="caution">
    <text evidence="2">The sequence shown here is derived from an EMBL/GenBank/DDBJ whole genome shotgun (WGS) entry which is preliminary data.</text>
</comment>
<feature type="transmembrane region" description="Helical" evidence="1">
    <location>
        <begin position="6"/>
        <end position="24"/>
    </location>
</feature>
<keyword evidence="1" id="KW-0812">Transmembrane</keyword>
<dbReference type="Proteomes" id="UP000252415">
    <property type="component" value="Unassembled WGS sequence"/>
</dbReference>
<dbReference type="EMBL" id="QPJD01000002">
    <property type="protein sequence ID" value="RCW51240.1"/>
    <property type="molecule type" value="Genomic_DNA"/>
</dbReference>
<evidence type="ECO:0000256" key="1">
    <source>
        <dbReference type="SAM" id="Phobius"/>
    </source>
</evidence>
<gene>
    <name evidence="2" type="ORF">DFP97_102436</name>
</gene>
<keyword evidence="3" id="KW-1185">Reference proteome</keyword>
<feature type="transmembrane region" description="Helical" evidence="1">
    <location>
        <begin position="50"/>
        <end position="68"/>
    </location>
</feature>